<evidence type="ECO:0000313" key="3">
    <source>
        <dbReference type="EMBL" id="QBB69575.1"/>
    </source>
</evidence>
<dbReference type="EMBL" id="CP035704">
    <property type="protein sequence ID" value="QBB69575.1"/>
    <property type="molecule type" value="Genomic_DNA"/>
</dbReference>
<dbReference type="Pfam" id="PF01551">
    <property type="entry name" value="Peptidase_M23"/>
    <property type="match status" value="1"/>
</dbReference>
<dbReference type="InterPro" id="IPR011055">
    <property type="entry name" value="Dup_hybrid_motif"/>
</dbReference>
<dbReference type="InterPro" id="IPR050570">
    <property type="entry name" value="Cell_wall_metabolism_enzyme"/>
</dbReference>
<feature type="transmembrane region" description="Helical" evidence="1">
    <location>
        <begin position="27"/>
        <end position="50"/>
    </location>
</feature>
<dbReference type="Gene3D" id="2.70.70.10">
    <property type="entry name" value="Glucose Permease (Domain IIA)"/>
    <property type="match status" value="1"/>
</dbReference>
<keyword evidence="4" id="KW-1185">Reference proteome</keyword>
<organism evidence="3 4">
    <name type="scientific">Pseudolysobacter antarcticus</name>
    <dbReference type="NCBI Taxonomy" id="2511995"/>
    <lineage>
        <taxon>Bacteria</taxon>
        <taxon>Pseudomonadati</taxon>
        <taxon>Pseudomonadota</taxon>
        <taxon>Gammaproteobacteria</taxon>
        <taxon>Lysobacterales</taxon>
        <taxon>Rhodanobacteraceae</taxon>
        <taxon>Pseudolysobacter</taxon>
    </lineage>
</organism>
<dbReference type="Proteomes" id="UP000291562">
    <property type="component" value="Chromosome"/>
</dbReference>
<dbReference type="OrthoDB" id="9815245at2"/>
<dbReference type="CDD" id="cd12797">
    <property type="entry name" value="M23_peptidase"/>
    <property type="match status" value="1"/>
</dbReference>
<gene>
    <name evidence="3" type="ORF">ELE36_03810</name>
</gene>
<keyword evidence="1" id="KW-1133">Transmembrane helix</keyword>
<evidence type="ECO:0000256" key="1">
    <source>
        <dbReference type="SAM" id="Phobius"/>
    </source>
</evidence>
<dbReference type="GO" id="GO:0004222">
    <property type="term" value="F:metalloendopeptidase activity"/>
    <property type="evidence" value="ECO:0007669"/>
    <property type="project" value="TreeGrafter"/>
</dbReference>
<dbReference type="PANTHER" id="PTHR21666">
    <property type="entry name" value="PEPTIDASE-RELATED"/>
    <property type="match status" value="1"/>
</dbReference>
<dbReference type="PANTHER" id="PTHR21666:SF291">
    <property type="entry name" value="STAGE II SPORULATION PROTEIN Q"/>
    <property type="match status" value="1"/>
</dbReference>
<dbReference type="SUPFAM" id="SSF51261">
    <property type="entry name" value="Duplicated hybrid motif"/>
    <property type="match status" value="1"/>
</dbReference>
<evidence type="ECO:0000313" key="4">
    <source>
        <dbReference type="Proteomes" id="UP000291562"/>
    </source>
</evidence>
<keyword evidence="1" id="KW-0472">Membrane</keyword>
<name>A0A411HGF8_9GAMM</name>
<dbReference type="KEGG" id="xbc:ELE36_03810"/>
<dbReference type="AlphaFoldDB" id="A0A411HGF8"/>
<evidence type="ECO:0000259" key="2">
    <source>
        <dbReference type="Pfam" id="PF01551"/>
    </source>
</evidence>
<reference evidence="3 4" key="1">
    <citation type="submission" date="2019-01" db="EMBL/GenBank/DDBJ databases">
        <title>Pseudolysobacter antarctica gen. nov., sp. nov., isolated from Fildes Peninsula, Antarctica.</title>
        <authorList>
            <person name="Wei Z."/>
            <person name="Peng F."/>
        </authorList>
    </citation>
    <scope>NUCLEOTIDE SEQUENCE [LARGE SCALE GENOMIC DNA]</scope>
    <source>
        <strain evidence="3 4">AQ6-296</strain>
    </source>
</reference>
<sequence>MNIIIVARPHAAPVSIDLNSWRGRLKVGLAVTLCGLTCAGLGVCATLVIAGPSDHALAGIRAMHAQVLAQQGALDALDASSHRNLDALALKLGELQAQATRLNALGERLTQVGKLEDGEFDFKEAPALGGPEDTSAPSHALDEQFSASITRMHAQFDEQEAQLSVLENLLLDRKISNALLPQGMPVATGYIGSGYGGRSDPINGHSEFHSGIDFDAAPGTPIQAVAEGVVTWNGERPGYGNVVEVDHGNGYMTRYAHNQQNMVAVGTRVHAGQIIAKVGSTGRATGPHCHFEVWLDGHPVNPLSYVQGKHHNG</sequence>
<dbReference type="InterPro" id="IPR016047">
    <property type="entry name" value="M23ase_b-sheet_dom"/>
</dbReference>
<keyword evidence="1" id="KW-0812">Transmembrane</keyword>
<protein>
    <submittedName>
        <fullName evidence="3">M23 family metallopeptidase</fullName>
    </submittedName>
</protein>
<feature type="domain" description="M23ase beta-sheet core" evidence="2">
    <location>
        <begin position="208"/>
        <end position="302"/>
    </location>
</feature>
<proteinExistence type="predicted"/>
<dbReference type="FunFam" id="2.70.70.10:FF:000006">
    <property type="entry name" value="M23 family peptidase"/>
    <property type="match status" value="1"/>
</dbReference>
<accession>A0A411HGF8</accession>